<dbReference type="Proteomes" id="UP001472866">
    <property type="component" value="Chromosome 13"/>
</dbReference>
<dbReference type="InterPro" id="IPR025977">
    <property type="entry name" value="Cnd3_C"/>
</dbReference>
<evidence type="ECO:0000256" key="5">
    <source>
        <dbReference type="ARBA" id="ARBA00022776"/>
    </source>
</evidence>
<evidence type="ECO:0000256" key="7">
    <source>
        <dbReference type="ARBA" id="ARBA00023306"/>
    </source>
</evidence>
<evidence type="ECO:0000313" key="10">
    <source>
        <dbReference type="EMBL" id="WZN65796.1"/>
    </source>
</evidence>
<dbReference type="Pfam" id="PF12719">
    <property type="entry name" value="Cnd3"/>
    <property type="match status" value="1"/>
</dbReference>
<dbReference type="GO" id="GO:0051301">
    <property type="term" value="P:cell division"/>
    <property type="evidence" value="ECO:0007669"/>
    <property type="project" value="UniProtKB-KW"/>
</dbReference>
<feature type="compositionally biased region" description="Acidic residues" evidence="8">
    <location>
        <begin position="920"/>
        <end position="958"/>
    </location>
</feature>
<keyword evidence="6" id="KW-0226">DNA condensation</keyword>
<dbReference type="Gene3D" id="1.25.10.10">
    <property type="entry name" value="Leucine-rich Repeat Variant"/>
    <property type="match status" value="1"/>
</dbReference>
<evidence type="ECO:0000313" key="11">
    <source>
        <dbReference type="Proteomes" id="UP001472866"/>
    </source>
</evidence>
<evidence type="ECO:0000256" key="4">
    <source>
        <dbReference type="ARBA" id="ARBA00022618"/>
    </source>
</evidence>
<proteinExistence type="inferred from homology"/>
<feature type="domain" description="Nuclear condensin complex subunit 3 C-terminal" evidence="9">
    <location>
        <begin position="567"/>
        <end position="841"/>
    </location>
</feature>
<keyword evidence="4" id="KW-0132">Cell division</keyword>
<dbReference type="AlphaFoldDB" id="A0AAX4PIX8"/>
<evidence type="ECO:0000256" key="8">
    <source>
        <dbReference type="SAM" id="MobiDB-lite"/>
    </source>
</evidence>
<dbReference type="GO" id="GO:0007076">
    <property type="term" value="P:mitotic chromosome condensation"/>
    <property type="evidence" value="ECO:0007669"/>
    <property type="project" value="InterPro"/>
</dbReference>
<comment type="subcellular location">
    <subcellularLocation>
        <location evidence="1">Chromosome</location>
    </subcellularLocation>
</comment>
<accession>A0AAX4PIX8</accession>
<evidence type="ECO:0000256" key="6">
    <source>
        <dbReference type="ARBA" id="ARBA00023067"/>
    </source>
</evidence>
<evidence type="ECO:0000256" key="3">
    <source>
        <dbReference type="ARBA" id="ARBA00022454"/>
    </source>
</evidence>
<feature type="compositionally biased region" description="Basic residues" evidence="8">
    <location>
        <begin position="971"/>
        <end position="984"/>
    </location>
</feature>
<dbReference type="GO" id="GO:0000796">
    <property type="term" value="C:condensin complex"/>
    <property type="evidence" value="ECO:0007669"/>
    <property type="project" value="InterPro"/>
</dbReference>
<dbReference type="PANTHER" id="PTHR14418:SF5">
    <property type="entry name" value="CONDENSIN COMPLEX SUBUNIT 3"/>
    <property type="match status" value="1"/>
</dbReference>
<dbReference type="InterPro" id="IPR027165">
    <property type="entry name" value="CND3"/>
</dbReference>
<name>A0AAX4PIX8_9CHLO</name>
<sequence length="984" mass="109176">MARKKAQGSSSVSVARCFNEAQRSISVHKKLVKALCKRLAEDGAMLVLKELAPCLAHLMLVFSRDTHVERVVRFVVSFVTHPVDESDAKLLEEQEQLVEALLSWLLTMTKASEKSVRYRSCQLIAGVLSHLPAHVSLPNNLIQELRAQVTCRLRDKVPQVRAQAARALARFQEGGDDGEFADDEITAAYQQLVAGDRNKEVRKVVLASLAVSTHTLKSIFMHTRDTCDSVRRTAYLVLASKVPMSALIIKQRNDALRRGLRDRMPSVKQAAQVMLKQWYKETQEQLKAASGERPTESETVLSVLDSLDVEAYETECELVVKELLDSNLVNAVSLVRELDASENHTLKRKTEDADGGECLSSACALMWRVLCAAISREAKEQGKAAALTSGTESTVHASQVTHKLDTLEQVLPSSSEGFVSLVDFHVQSKFGLRFVVKQLLLLACECVEFADATSRMLGEVVFKTLASERGNENLFRAKIAGEDEEDYECGLFCQGSNGMWEAALMKFGAKVFGSSRTCMHQLISLAMNRIVPGASAEDLVQGCVLLNTCFETCPSFGCIDSEMIPELAAHVMNACVTHEAVAVRRESIKLLGMFMLHSSCANEGLLAVFTTALKSDHYQVKTQAAKFFLDLAHMNGPKYAQRKFAQDGSISECPVEMLKECLNVDAGACELLSEEEADSDDKKEFRKVVVEGFLKLMTNNSKYGSDYAWTEGEQCDIFTKLAFLNFDKECGSYAPMQQCISVFFDVYSMLHPYTYQIVCASVLPVVKEAVRRELKPRVFGQVVRFMTYLIQRAPAQDAEAVVSTRQKVATSLICEMVAQVSEESVWEEEEEQMKQVLPSLVKILLKLDAQSFNRDATKIMGALLSRLPKDDKIFATKDFALVLDAFATGEENTSPALEAQATALYVQYVAMKGGQDTEAVEAEIEEEDDEEAVEEPAQVEEAEEEEAEAEKENEEEAAPEVKVAQVQHKSPPPRRVLRSRNTKA</sequence>
<dbReference type="PANTHER" id="PTHR14418">
    <property type="entry name" value="CONDENSIN COMPLEX SUBUNIT 3-RELATED"/>
    <property type="match status" value="1"/>
</dbReference>
<evidence type="ECO:0000256" key="2">
    <source>
        <dbReference type="ARBA" id="ARBA00006533"/>
    </source>
</evidence>
<dbReference type="InterPro" id="IPR016024">
    <property type="entry name" value="ARM-type_fold"/>
</dbReference>
<keyword evidence="7" id="KW-0131">Cell cycle</keyword>
<organism evidence="10 11">
    <name type="scientific">Chloropicon roscoffensis</name>
    <dbReference type="NCBI Taxonomy" id="1461544"/>
    <lineage>
        <taxon>Eukaryota</taxon>
        <taxon>Viridiplantae</taxon>
        <taxon>Chlorophyta</taxon>
        <taxon>Chloropicophyceae</taxon>
        <taxon>Chloropicales</taxon>
        <taxon>Chloropicaceae</taxon>
        <taxon>Chloropicon</taxon>
    </lineage>
</organism>
<dbReference type="EMBL" id="CP151513">
    <property type="protein sequence ID" value="WZN65796.1"/>
    <property type="molecule type" value="Genomic_DNA"/>
</dbReference>
<protein>
    <submittedName>
        <fullName evidence="10">Subunit 3 of nuclear condensin complex</fullName>
    </submittedName>
</protein>
<reference evidence="10 11" key="1">
    <citation type="submission" date="2024-03" db="EMBL/GenBank/DDBJ databases">
        <title>Complete genome sequence of the green alga Chloropicon roscoffensis RCC1871.</title>
        <authorList>
            <person name="Lemieux C."/>
            <person name="Pombert J.-F."/>
            <person name="Otis C."/>
            <person name="Turmel M."/>
        </authorList>
    </citation>
    <scope>NUCLEOTIDE SEQUENCE [LARGE SCALE GENOMIC DNA]</scope>
    <source>
        <strain evidence="10 11">RCC1871</strain>
    </source>
</reference>
<evidence type="ECO:0000259" key="9">
    <source>
        <dbReference type="Pfam" id="PF12719"/>
    </source>
</evidence>
<keyword evidence="3" id="KW-0158">Chromosome</keyword>
<keyword evidence="11" id="KW-1185">Reference proteome</keyword>
<dbReference type="GO" id="GO:0000793">
    <property type="term" value="C:condensed chromosome"/>
    <property type="evidence" value="ECO:0007669"/>
    <property type="project" value="TreeGrafter"/>
</dbReference>
<feature type="region of interest" description="Disordered" evidence="8">
    <location>
        <begin position="920"/>
        <end position="984"/>
    </location>
</feature>
<dbReference type="SUPFAM" id="SSF48371">
    <property type="entry name" value="ARM repeat"/>
    <property type="match status" value="1"/>
</dbReference>
<dbReference type="InterPro" id="IPR011989">
    <property type="entry name" value="ARM-like"/>
</dbReference>
<gene>
    <name evidence="10" type="ORF">HKI87_13g73580</name>
</gene>
<evidence type="ECO:0000256" key="1">
    <source>
        <dbReference type="ARBA" id="ARBA00004286"/>
    </source>
</evidence>
<comment type="similarity">
    <text evidence="2">Belongs to the CND3 (condensin subunit 3) family.</text>
</comment>
<keyword evidence="5" id="KW-0498">Mitosis</keyword>